<dbReference type="FunFam" id="2.160.10.10:FF:000025">
    <property type="entry name" value="Hexapeptide-repeat containing-acetyltransferase"/>
    <property type="match status" value="1"/>
</dbReference>
<dbReference type="RefSeq" id="WP_056949802.1">
    <property type="nucleotide sequence ID" value="NZ_AZDJ01000001.1"/>
</dbReference>
<dbReference type="PROSITE" id="PS00101">
    <property type="entry name" value="HEXAPEP_TRANSFERASES"/>
    <property type="match status" value="1"/>
</dbReference>
<evidence type="ECO:0000259" key="6">
    <source>
        <dbReference type="SMART" id="SM01266"/>
    </source>
</evidence>
<dbReference type="Pfam" id="PF12464">
    <property type="entry name" value="Mac"/>
    <property type="match status" value="1"/>
</dbReference>
<dbReference type="EC" id="2.3.1.-" evidence="5"/>
<keyword evidence="3" id="KW-0677">Repeat</keyword>
<dbReference type="STRING" id="1291734.FD02_GL000753"/>
<sequence length="205" mass="22268">MTNEERMKSGELYIASKGDLPAKQRRARLLMEKYNRTSITDLTGRRELLQQLFGAVGEHVYIEPRLAVDYGENIRVGDRFYANYDPIMLDVAPITIGADVMFGPRVSLLTPGHPLDAAVRVAGYEYAKPITIGDRVWIGGEVTVLGGVTIGDNTVVGAGAVVTKDLPANVVAVGNPARVLRPLGPEDAATWQAQRAAYDAEFAQQ</sequence>
<keyword evidence="4 5" id="KW-0012">Acyltransferase</keyword>
<name>A0A0R1JSB8_9LACO</name>
<dbReference type="InterPro" id="IPR011004">
    <property type="entry name" value="Trimer_LpxA-like_sf"/>
</dbReference>
<comment type="similarity">
    <text evidence="1 5">Belongs to the transferase hexapeptide repeat family.</text>
</comment>
<accession>A0A0R1JSB8</accession>
<evidence type="ECO:0000313" key="8">
    <source>
        <dbReference type="Proteomes" id="UP000051804"/>
    </source>
</evidence>
<evidence type="ECO:0000313" key="7">
    <source>
        <dbReference type="EMBL" id="KRK74158.1"/>
    </source>
</evidence>
<dbReference type="InterPro" id="IPR001451">
    <property type="entry name" value="Hexapep"/>
</dbReference>
<dbReference type="SMART" id="SM01266">
    <property type="entry name" value="Mac"/>
    <property type="match status" value="1"/>
</dbReference>
<dbReference type="Gene3D" id="2.160.10.10">
    <property type="entry name" value="Hexapeptide repeat proteins"/>
    <property type="match status" value="1"/>
</dbReference>
<evidence type="ECO:0000256" key="2">
    <source>
        <dbReference type="ARBA" id="ARBA00022679"/>
    </source>
</evidence>
<evidence type="ECO:0000256" key="1">
    <source>
        <dbReference type="ARBA" id="ARBA00007274"/>
    </source>
</evidence>
<keyword evidence="8" id="KW-1185">Reference proteome</keyword>
<organism evidence="7 8">
    <name type="scientific">Lacticaseibacillus nasuensis JCM 17158</name>
    <dbReference type="NCBI Taxonomy" id="1291734"/>
    <lineage>
        <taxon>Bacteria</taxon>
        <taxon>Bacillati</taxon>
        <taxon>Bacillota</taxon>
        <taxon>Bacilli</taxon>
        <taxon>Lactobacillales</taxon>
        <taxon>Lactobacillaceae</taxon>
        <taxon>Lacticaseibacillus</taxon>
    </lineage>
</organism>
<feature type="domain" description="Maltose/galactoside acetyltransferase" evidence="6">
    <location>
        <begin position="4"/>
        <end position="58"/>
    </location>
</feature>
<dbReference type="Proteomes" id="UP000051804">
    <property type="component" value="Unassembled WGS sequence"/>
</dbReference>
<dbReference type="InterPro" id="IPR024688">
    <property type="entry name" value="Mac_dom"/>
</dbReference>
<protein>
    <recommendedName>
        <fullName evidence="5">Acetyltransferase</fullName>
        <ecNumber evidence="5">2.3.1.-</ecNumber>
    </recommendedName>
</protein>
<dbReference type="OrthoDB" id="9812571at2"/>
<evidence type="ECO:0000256" key="4">
    <source>
        <dbReference type="ARBA" id="ARBA00023315"/>
    </source>
</evidence>
<dbReference type="PANTHER" id="PTHR43017:SF1">
    <property type="entry name" value="ACETYLTRANSFERASE YJL218W-RELATED"/>
    <property type="match status" value="1"/>
</dbReference>
<dbReference type="AlphaFoldDB" id="A0A0R1JSB8"/>
<reference evidence="7 8" key="1">
    <citation type="journal article" date="2015" name="Genome Announc.">
        <title>Expanding the biotechnology potential of lactobacilli through comparative genomics of 213 strains and associated genera.</title>
        <authorList>
            <person name="Sun Z."/>
            <person name="Harris H.M."/>
            <person name="McCann A."/>
            <person name="Guo C."/>
            <person name="Argimon S."/>
            <person name="Zhang W."/>
            <person name="Yang X."/>
            <person name="Jeffery I.B."/>
            <person name="Cooney J.C."/>
            <person name="Kagawa T.F."/>
            <person name="Liu W."/>
            <person name="Song Y."/>
            <person name="Salvetti E."/>
            <person name="Wrobel A."/>
            <person name="Rasinkangas P."/>
            <person name="Parkhill J."/>
            <person name="Rea M.C."/>
            <person name="O'Sullivan O."/>
            <person name="Ritari J."/>
            <person name="Douillard F.P."/>
            <person name="Paul Ross R."/>
            <person name="Yang R."/>
            <person name="Briner A.E."/>
            <person name="Felis G.E."/>
            <person name="de Vos W.M."/>
            <person name="Barrangou R."/>
            <person name="Klaenhammer T.R."/>
            <person name="Caufield P.W."/>
            <person name="Cui Y."/>
            <person name="Zhang H."/>
            <person name="O'Toole P.W."/>
        </authorList>
    </citation>
    <scope>NUCLEOTIDE SEQUENCE [LARGE SCALE GENOMIC DNA]</scope>
    <source>
        <strain evidence="7 8">JCM 17158</strain>
    </source>
</reference>
<keyword evidence="2 5" id="KW-0808">Transferase</keyword>
<dbReference type="InterPro" id="IPR018357">
    <property type="entry name" value="Hexapep_transf_CS"/>
</dbReference>
<dbReference type="Pfam" id="PF00132">
    <property type="entry name" value="Hexapep"/>
    <property type="match status" value="1"/>
</dbReference>
<proteinExistence type="inferred from homology"/>
<dbReference type="EMBL" id="AZDJ01000001">
    <property type="protein sequence ID" value="KRK74158.1"/>
    <property type="molecule type" value="Genomic_DNA"/>
</dbReference>
<dbReference type="InterPro" id="IPR039369">
    <property type="entry name" value="LacA-like"/>
</dbReference>
<dbReference type="PANTHER" id="PTHR43017">
    <property type="entry name" value="GALACTOSIDE O-ACETYLTRANSFERASE"/>
    <property type="match status" value="1"/>
</dbReference>
<dbReference type="GO" id="GO:0008870">
    <property type="term" value="F:galactoside O-acetyltransferase activity"/>
    <property type="evidence" value="ECO:0007669"/>
    <property type="project" value="TreeGrafter"/>
</dbReference>
<dbReference type="CDD" id="cd03357">
    <property type="entry name" value="LbH_MAT_GAT"/>
    <property type="match status" value="1"/>
</dbReference>
<comment type="caution">
    <text evidence="7">The sequence shown here is derived from an EMBL/GenBank/DDBJ whole genome shotgun (WGS) entry which is preliminary data.</text>
</comment>
<dbReference type="PATRIC" id="fig|1291734.4.peg.779"/>
<gene>
    <name evidence="7" type="ORF">FD02_GL000753</name>
</gene>
<evidence type="ECO:0000256" key="3">
    <source>
        <dbReference type="ARBA" id="ARBA00022737"/>
    </source>
</evidence>
<dbReference type="SUPFAM" id="SSF51161">
    <property type="entry name" value="Trimeric LpxA-like enzymes"/>
    <property type="match status" value="1"/>
</dbReference>
<evidence type="ECO:0000256" key="5">
    <source>
        <dbReference type="RuleBase" id="RU367021"/>
    </source>
</evidence>